<dbReference type="RefSeq" id="XP_067491205.1">
    <property type="nucleotide sequence ID" value="XM_067632991.1"/>
</dbReference>
<dbReference type="PANTHER" id="PTHR21310">
    <property type="entry name" value="AMINOGLYCOSIDE PHOSPHOTRANSFERASE-RELATED-RELATED"/>
    <property type="match status" value="1"/>
</dbReference>
<proteinExistence type="predicted"/>
<keyword evidence="3" id="KW-1185">Reference proteome</keyword>
<dbReference type="PANTHER" id="PTHR21310:SF39">
    <property type="entry name" value="AMINOGLYCOSIDE PHOSPHOTRANSFERASE DOMAIN-CONTAINING PROTEIN"/>
    <property type="match status" value="1"/>
</dbReference>
<name>A0A437A3E9_ARTFL</name>
<protein>
    <recommendedName>
        <fullName evidence="1">Aminoglycoside phosphotransferase domain-containing protein</fullName>
    </recommendedName>
</protein>
<feature type="domain" description="Aminoglycoside phosphotransferase" evidence="1">
    <location>
        <begin position="95"/>
        <end position="275"/>
    </location>
</feature>
<dbReference type="Gene3D" id="3.90.1200.10">
    <property type="match status" value="1"/>
</dbReference>
<dbReference type="InterPro" id="IPR011009">
    <property type="entry name" value="Kinase-like_dom_sf"/>
</dbReference>
<dbReference type="VEuPathDB" id="FungiDB:DFL_003974"/>
<dbReference type="EMBL" id="SAEB01000006">
    <property type="protein sequence ID" value="RVD85661.1"/>
    <property type="molecule type" value="Genomic_DNA"/>
</dbReference>
<dbReference type="AlphaFoldDB" id="A0A437A3E9"/>
<dbReference type="Pfam" id="PF01636">
    <property type="entry name" value="APH"/>
    <property type="match status" value="1"/>
</dbReference>
<evidence type="ECO:0000259" key="1">
    <source>
        <dbReference type="Pfam" id="PF01636"/>
    </source>
</evidence>
<dbReference type="SUPFAM" id="SSF56112">
    <property type="entry name" value="Protein kinase-like (PK-like)"/>
    <property type="match status" value="1"/>
</dbReference>
<dbReference type="OrthoDB" id="4177236at2759"/>
<dbReference type="STRING" id="97331.A0A437A3E9"/>
<sequence length="351" mass="40138">MSLSEVLELALSPSVPSSSDSKPPFRGFTDINSANNDEAIRKSTDDELKGFVQALREKARAQSTRGYPYCTRAIRISRGYVAKSYCDGWFQDLKAAVDIVRELGVRTPAIERLLENTGKSGFECVQEYVPGTNLEELFPNIDLQETIRLAFQLRGMLKIMHQKTNDRLGSCHSLECRSYWFESELGLPPACTAEDIAKVVNFWHNYKHDGTEAKKPFEELERCCTAGPAALDCPLVFTHHDLAPRNMIVDPKGDLWLIDWDYAGWYPAYFDRASMDHFGMYAWSTYTLLRWSIFCSIATEGKWEEQAATIQKLYHYTNMYGHYCRRFTAKAGLTPVRLLPNGEYPNLNRFD</sequence>
<organism evidence="2 3">
    <name type="scientific">Arthrobotrys flagrans</name>
    <name type="common">Nematode-trapping fungus</name>
    <name type="synonym">Trichothecium flagrans</name>
    <dbReference type="NCBI Taxonomy" id="97331"/>
    <lineage>
        <taxon>Eukaryota</taxon>
        <taxon>Fungi</taxon>
        <taxon>Dikarya</taxon>
        <taxon>Ascomycota</taxon>
        <taxon>Pezizomycotina</taxon>
        <taxon>Orbiliomycetes</taxon>
        <taxon>Orbiliales</taxon>
        <taxon>Orbiliaceae</taxon>
        <taxon>Arthrobotrys</taxon>
    </lineage>
</organism>
<dbReference type="InterPro" id="IPR051678">
    <property type="entry name" value="AGP_Transferase"/>
</dbReference>
<dbReference type="InterPro" id="IPR002575">
    <property type="entry name" value="Aminoglycoside_PTrfase"/>
</dbReference>
<evidence type="ECO:0000313" key="3">
    <source>
        <dbReference type="Proteomes" id="UP000283090"/>
    </source>
</evidence>
<dbReference type="Proteomes" id="UP000283090">
    <property type="component" value="Unassembled WGS sequence"/>
</dbReference>
<comment type="caution">
    <text evidence="2">The sequence shown here is derived from an EMBL/GenBank/DDBJ whole genome shotgun (WGS) entry which is preliminary data.</text>
</comment>
<reference evidence="2 3" key="1">
    <citation type="submission" date="2019-01" db="EMBL/GenBank/DDBJ databases">
        <title>Intercellular communication is required for trap formation in the nematode-trapping fungus Duddingtonia flagrans.</title>
        <authorList>
            <person name="Youssar L."/>
            <person name="Wernet V."/>
            <person name="Hensel N."/>
            <person name="Hildebrandt H.-G."/>
            <person name="Fischer R."/>
        </authorList>
    </citation>
    <scope>NUCLEOTIDE SEQUENCE [LARGE SCALE GENOMIC DNA]</scope>
    <source>
        <strain evidence="2 3">CBS H-5679</strain>
    </source>
</reference>
<evidence type="ECO:0000313" key="2">
    <source>
        <dbReference type="EMBL" id="RVD85661.1"/>
    </source>
</evidence>
<accession>A0A437A3E9</accession>
<dbReference type="GeneID" id="93586285"/>
<gene>
    <name evidence="2" type="ORF">DFL_003974</name>
</gene>